<reference evidence="11" key="2">
    <citation type="journal article" date="2018" name="Front. Physiol.">
        <title>Dynamic Changes in Chemosensory Gene Expression during the Dendrolimus punctatus Mating Process.</title>
        <authorList>
            <person name="Zhang S.F."/>
            <person name="Zhang Z."/>
            <person name="Kong X.B."/>
            <person name="Wang H.B."/>
            <person name="Liu F."/>
        </authorList>
    </citation>
    <scope>NUCLEOTIDE SEQUENCE</scope>
</reference>
<evidence type="ECO:0000256" key="5">
    <source>
        <dbReference type="ARBA" id="ARBA00022725"/>
    </source>
</evidence>
<dbReference type="EMBL" id="KY225517">
    <property type="protein sequence ID" value="ARO70529.1"/>
    <property type="molecule type" value="mRNA"/>
</dbReference>
<evidence type="ECO:0000256" key="8">
    <source>
        <dbReference type="ARBA" id="ARBA00023170"/>
    </source>
</evidence>
<comment type="caution">
    <text evidence="10">Lacks conserved residue(s) required for the propagation of feature annotation.</text>
</comment>
<feature type="transmembrane region" description="Helical" evidence="10">
    <location>
        <begin position="180"/>
        <end position="204"/>
    </location>
</feature>
<keyword evidence="9 10" id="KW-0807">Transducer</keyword>
<feature type="transmembrane region" description="Helical" evidence="10">
    <location>
        <begin position="131"/>
        <end position="155"/>
    </location>
</feature>
<evidence type="ECO:0000256" key="10">
    <source>
        <dbReference type="RuleBase" id="RU351113"/>
    </source>
</evidence>
<keyword evidence="3 10" id="KW-0716">Sensory transduction</keyword>
<dbReference type="InterPro" id="IPR004117">
    <property type="entry name" value="7tm6_olfct_rcpt"/>
</dbReference>
<dbReference type="GO" id="GO:0007165">
    <property type="term" value="P:signal transduction"/>
    <property type="evidence" value="ECO:0007669"/>
    <property type="project" value="UniProtKB-KW"/>
</dbReference>
<keyword evidence="7 10" id="KW-0472">Membrane</keyword>
<dbReference type="AlphaFoldDB" id="A0A2K8GL57"/>
<protein>
    <recommendedName>
        <fullName evidence="10">Odorant receptor</fullName>
    </recommendedName>
</protein>
<organism evidence="11">
    <name type="scientific">Dendrolimus punctatus</name>
    <name type="common">masson pine moth</name>
    <dbReference type="NCBI Taxonomy" id="238572"/>
    <lineage>
        <taxon>Eukaryota</taxon>
        <taxon>Metazoa</taxon>
        <taxon>Ecdysozoa</taxon>
        <taxon>Arthropoda</taxon>
        <taxon>Hexapoda</taxon>
        <taxon>Insecta</taxon>
        <taxon>Pterygota</taxon>
        <taxon>Neoptera</taxon>
        <taxon>Endopterygota</taxon>
        <taxon>Lepidoptera</taxon>
        <taxon>Glossata</taxon>
        <taxon>Ditrysia</taxon>
        <taxon>Bombycoidea</taxon>
        <taxon>Lasiocampidae</taxon>
        <taxon>Dendrolimus</taxon>
    </lineage>
</organism>
<keyword evidence="8 10" id="KW-0675">Receptor</keyword>
<evidence type="ECO:0000256" key="2">
    <source>
        <dbReference type="ARBA" id="ARBA00022475"/>
    </source>
</evidence>
<proteinExistence type="evidence at transcript level"/>
<dbReference type="Pfam" id="PF02949">
    <property type="entry name" value="7tm_6"/>
    <property type="match status" value="1"/>
</dbReference>
<dbReference type="GO" id="GO:0005886">
    <property type="term" value="C:plasma membrane"/>
    <property type="evidence" value="ECO:0007669"/>
    <property type="project" value="UniProtKB-SubCell"/>
</dbReference>
<keyword evidence="5 10" id="KW-0552">Olfaction</keyword>
<dbReference type="GO" id="GO:0004984">
    <property type="term" value="F:olfactory receptor activity"/>
    <property type="evidence" value="ECO:0007669"/>
    <property type="project" value="InterPro"/>
</dbReference>
<feature type="transmembrane region" description="Helical" evidence="10">
    <location>
        <begin position="31"/>
        <end position="51"/>
    </location>
</feature>
<accession>A0A2K8GL57</accession>
<feature type="transmembrane region" description="Helical" evidence="10">
    <location>
        <begin position="63"/>
        <end position="87"/>
    </location>
</feature>
<sequence>MAIEFETMFNIPTLALKLNFLHPQNEKNRKWIIKLLIIHGFYTLFFLNIIYYNIYPNLKNREFIRTCHNVLFVVIYLTTSFKCWVVISKGKTILKLINMMKEDFQTSDTLIEEKKVVEDFAKKGRRISMRWLRFSTYAMLTFPLKHLCLKIYYFIIGDFQILPPYDITYPSLIEDVKFEFIPYVLIYFVFLYYLAYTLTMFVGFGSLGPVFIIHACGQLELAKRDISSLFIDSDEEAIARRMKIFTQRMQRVYIFAENMNETFRLAYELTLKAIIVILPLTGYAANKSFREGGVSVELLNITFGGIISSGVPCYFSDLLKQKSEEVRQAIYACGWESQNSLSQRSALLIALTRTLRPVAINTIFSTLCLETLADVLKQAYTIFNLMNATM</sequence>
<dbReference type="PANTHER" id="PTHR21137:SF35">
    <property type="entry name" value="ODORANT RECEPTOR 19A-RELATED"/>
    <property type="match status" value="1"/>
</dbReference>
<gene>
    <name evidence="11" type="primary">OR67</name>
</gene>
<comment type="similarity">
    <text evidence="10">Belongs to the insect chemoreceptor superfamily. Heteromeric odorant receptor channel (TC 1.A.69) family.</text>
</comment>
<name>A0A2K8GL57_9NEOP</name>
<evidence type="ECO:0000256" key="3">
    <source>
        <dbReference type="ARBA" id="ARBA00022606"/>
    </source>
</evidence>
<evidence type="ECO:0000256" key="6">
    <source>
        <dbReference type="ARBA" id="ARBA00022989"/>
    </source>
</evidence>
<reference evidence="11" key="1">
    <citation type="submission" date="2016-11" db="EMBL/GenBank/DDBJ databases">
        <authorList>
            <person name="Jaros S."/>
            <person name="Januszkiewicz K."/>
            <person name="Wedrychowicz H."/>
        </authorList>
    </citation>
    <scope>NUCLEOTIDE SEQUENCE</scope>
</reference>
<dbReference type="PANTHER" id="PTHR21137">
    <property type="entry name" value="ODORANT RECEPTOR"/>
    <property type="match status" value="1"/>
</dbReference>
<evidence type="ECO:0000256" key="4">
    <source>
        <dbReference type="ARBA" id="ARBA00022692"/>
    </source>
</evidence>
<keyword evidence="4 10" id="KW-0812">Transmembrane</keyword>
<evidence type="ECO:0000256" key="9">
    <source>
        <dbReference type="ARBA" id="ARBA00023224"/>
    </source>
</evidence>
<evidence type="ECO:0000313" key="11">
    <source>
        <dbReference type="EMBL" id="ARO70529.1"/>
    </source>
</evidence>
<keyword evidence="2" id="KW-1003">Cell membrane</keyword>
<keyword evidence="6 10" id="KW-1133">Transmembrane helix</keyword>
<comment type="subcellular location">
    <subcellularLocation>
        <location evidence="1 10">Cell membrane</location>
        <topology evidence="1 10">Multi-pass membrane protein</topology>
    </subcellularLocation>
</comment>
<dbReference type="GO" id="GO:0005549">
    <property type="term" value="F:odorant binding"/>
    <property type="evidence" value="ECO:0007669"/>
    <property type="project" value="InterPro"/>
</dbReference>
<evidence type="ECO:0000256" key="1">
    <source>
        <dbReference type="ARBA" id="ARBA00004651"/>
    </source>
</evidence>
<evidence type="ECO:0000256" key="7">
    <source>
        <dbReference type="ARBA" id="ARBA00023136"/>
    </source>
</evidence>